<dbReference type="InterPro" id="IPR036390">
    <property type="entry name" value="WH_DNA-bd_sf"/>
</dbReference>
<feature type="compositionally biased region" description="Polar residues" evidence="10">
    <location>
        <begin position="17"/>
        <end position="31"/>
    </location>
</feature>
<feature type="region of interest" description="Disordered" evidence="10">
    <location>
        <begin position="62"/>
        <end position="83"/>
    </location>
</feature>
<dbReference type="PANTHER" id="PTHR10015:SF337">
    <property type="entry name" value="HEAT STRESS TRANSCRIPTION FACTOR A-3"/>
    <property type="match status" value="1"/>
</dbReference>
<keyword evidence="4" id="KW-0805">Transcription regulation</keyword>
<feature type="domain" description="HSF-type DNA-binding" evidence="11">
    <location>
        <begin position="129"/>
        <end position="153"/>
    </location>
</feature>
<evidence type="ECO:0000256" key="8">
    <source>
        <dbReference type="ARBA" id="ARBA00023242"/>
    </source>
</evidence>
<keyword evidence="5" id="KW-0346">Stress response</keyword>
<dbReference type="InterPro" id="IPR036388">
    <property type="entry name" value="WH-like_DNA-bd_sf"/>
</dbReference>
<evidence type="ECO:0000256" key="3">
    <source>
        <dbReference type="ARBA" id="ARBA00022553"/>
    </source>
</evidence>
<feature type="region of interest" description="Disordered" evidence="10">
    <location>
        <begin position="528"/>
        <end position="548"/>
    </location>
</feature>
<feature type="region of interest" description="Disordered" evidence="10">
    <location>
        <begin position="1"/>
        <end position="45"/>
    </location>
</feature>
<evidence type="ECO:0000259" key="11">
    <source>
        <dbReference type="PROSITE" id="PS00434"/>
    </source>
</evidence>
<reference evidence="12" key="1">
    <citation type="submission" date="2017-07" db="EMBL/GenBank/DDBJ databases">
        <title>Heat stress transcription factor A3 (HsfA3) play an opposite role in heat and salt stress through regulation of proline homeostasis.</title>
        <authorList>
            <person name="Wu Z."/>
        </authorList>
    </citation>
    <scope>NUCLEOTIDE SEQUENCE</scope>
</reference>
<evidence type="ECO:0000256" key="5">
    <source>
        <dbReference type="ARBA" id="ARBA00023016"/>
    </source>
</evidence>
<dbReference type="AlphaFoldDB" id="A0A2L0E720"/>
<evidence type="ECO:0000256" key="10">
    <source>
        <dbReference type="SAM" id="MobiDB-lite"/>
    </source>
</evidence>
<protein>
    <submittedName>
        <fullName evidence="12">Heat stress transcription factor A3A</fullName>
    </submittedName>
</protein>
<dbReference type="GO" id="GO:0034605">
    <property type="term" value="P:cellular response to heat"/>
    <property type="evidence" value="ECO:0007669"/>
    <property type="project" value="TreeGrafter"/>
</dbReference>
<keyword evidence="6" id="KW-0238">DNA-binding</keyword>
<keyword evidence="3" id="KW-0597">Phosphoprotein</keyword>
<dbReference type="GO" id="GO:0005634">
    <property type="term" value="C:nucleus"/>
    <property type="evidence" value="ECO:0007669"/>
    <property type="project" value="UniProtKB-SubCell"/>
</dbReference>
<dbReference type="FunFam" id="1.10.10.10:FF:000037">
    <property type="entry name" value="Heat stress transcription factor B-4"/>
    <property type="match status" value="1"/>
</dbReference>
<evidence type="ECO:0000256" key="9">
    <source>
        <dbReference type="RuleBase" id="RU004020"/>
    </source>
</evidence>
<accession>A0A2L0E720</accession>
<dbReference type="Pfam" id="PF00447">
    <property type="entry name" value="HSF_DNA-bind"/>
    <property type="match status" value="1"/>
</dbReference>
<keyword evidence="8" id="KW-0539">Nucleus</keyword>
<evidence type="ECO:0000256" key="6">
    <source>
        <dbReference type="ARBA" id="ARBA00023125"/>
    </source>
</evidence>
<dbReference type="EMBL" id="MF421532">
    <property type="protein sequence ID" value="AUX13102.1"/>
    <property type="molecule type" value="mRNA"/>
</dbReference>
<dbReference type="InterPro" id="IPR000232">
    <property type="entry name" value="HSF_DNA-bd"/>
</dbReference>
<comment type="subcellular location">
    <subcellularLocation>
        <location evidence="1">Nucleus</location>
    </subcellularLocation>
</comment>
<dbReference type="PRINTS" id="PR00056">
    <property type="entry name" value="HSFDOMAIN"/>
</dbReference>
<name>A0A2L0E720_LILLO</name>
<dbReference type="PROSITE" id="PS00434">
    <property type="entry name" value="HSF_DOMAIN"/>
    <property type="match status" value="1"/>
</dbReference>
<organism evidence="12">
    <name type="scientific">Lilium longiflorum</name>
    <name type="common">Trumpet lily</name>
    <dbReference type="NCBI Taxonomy" id="4690"/>
    <lineage>
        <taxon>Eukaryota</taxon>
        <taxon>Viridiplantae</taxon>
        <taxon>Streptophyta</taxon>
        <taxon>Embryophyta</taxon>
        <taxon>Tracheophyta</taxon>
        <taxon>Spermatophyta</taxon>
        <taxon>Magnoliopsida</taxon>
        <taxon>Liliopsida</taxon>
        <taxon>Liliales</taxon>
        <taxon>Liliaceae</taxon>
        <taxon>Lilium</taxon>
    </lineage>
</organism>
<keyword evidence="7" id="KW-0804">Transcription</keyword>
<evidence type="ECO:0000313" key="12">
    <source>
        <dbReference type="EMBL" id="AUX13102.1"/>
    </source>
</evidence>
<dbReference type="GO" id="GO:0006357">
    <property type="term" value="P:regulation of transcription by RNA polymerase II"/>
    <property type="evidence" value="ECO:0007669"/>
    <property type="project" value="TreeGrafter"/>
</dbReference>
<dbReference type="Gene3D" id="1.10.10.10">
    <property type="entry name" value="Winged helix-like DNA-binding domain superfamily/Winged helix DNA-binding domain"/>
    <property type="match status" value="1"/>
</dbReference>
<comment type="subunit">
    <text evidence="2">Homotrimer.</text>
</comment>
<evidence type="ECO:0000256" key="2">
    <source>
        <dbReference type="ARBA" id="ARBA00011233"/>
    </source>
</evidence>
<dbReference type="PANTHER" id="PTHR10015">
    <property type="entry name" value="HEAT SHOCK TRANSCRIPTION FACTOR"/>
    <property type="match status" value="1"/>
</dbReference>
<proteinExistence type="evidence at transcript level"/>
<sequence>MVSSSPPPPPPPPLTDAATSSYSPMEIQNLQFDPSSFPPLSPDHQALQISTSFPLEAILEHSAHTDSSSSPSGGVPRPLESLNSPQIPPFLSKTYDLVDDPQLDPVISWMPAGDSFVVWDPAEFSRAVLPRNFKHNNFSSFVRQLNTYGFRKVHADRWVFANENFLREKRSLLKNICRRRSSQVQQLGTREVSLVEEGELQKLRREKNMLMQEVLRLKEEHFMTVQQIGTLNQRIQSAEMRQKQMVSFLARLLQNPGFLAHLKHKREQKEIASRVRRRVIRNQEHGHGDSDVNAEQKIVRYRLESDNASSPYPLRDIDDMKRKQLSHHLLQDMVVERSIDHGGSDVSEARTQGPLFLDSDTGDIQGHDHLNFKTDGGGISDYEYFISSPEDIAPNKPLSDALVPVSESASISESKSVTFKGKGVMISEIDAMTSCTENYPMFLDSDDSQERIVLGTISPPITEEEIWSMNFEAGGSSFRSGPDVWDDNVYYDAQGVEVGAGSCSLWDLGLSTPVEGLEIDTYVVGESSSQGHKNAGVMNEDLPKDLNP</sequence>
<feature type="compositionally biased region" description="Pro residues" evidence="10">
    <location>
        <begin position="1"/>
        <end position="14"/>
    </location>
</feature>
<dbReference type="SMR" id="A0A2L0E720"/>
<evidence type="ECO:0000256" key="7">
    <source>
        <dbReference type="ARBA" id="ARBA00023163"/>
    </source>
</evidence>
<evidence type="ECO:0000256" key="4">
    <source>
        <dbReference type="ARBA" id="ARBA00023015"/>
    </source>
</evidence>
<dbReference type="GO" id="GO:0000978">
    <property type="term" value="F:RNA polymerase II cis-regulatory region sequence-specific DNA binding"/>
    <property type="evidence" value="ECO:0007669"/>
    <property type="project" value="TreeGrafter"/>
</dbReference>
<gene>
    <name evidence="12" type="primary">HsfA3A</name>
</gene>
<dbReference type="SMART" id="SM00415">
    <property type="entry name" value="HSF"/>
    <property type="match status" value="1"/>
</dbReference>
<dbReference type="GO" id="GO:0003700">
    <property type="term" value="F:DNA-binding transcription factor activity"/>
    <property type="evidence" value="ECO:0007669"/>
    <property type="project" value="InterPro"/>
</dbReference>
<comment type="similarity">
    <text evidence="9">Belongs to the HSF family.</text>
</comment>
<evidence type="ECO:0000256" key="1">
    <source>
        <dbReference type="ARBA" id="ARBA00004123"/>
    </source>
</evidence>
<dbReference type="SUPFAM" id="SSF46785">
    <property type="entry name" value="Winged helix' DNA-binding domain"/>
    <property type="match status" value="1"/>
</dbReference>